<reference evidence="1 2" key="1">
    <citation type="journal article" date="2019" name="Sci. Rep.">
        <title>Orb-weaving spider Araneus ventricosus genome elucidates the spidroin gene catalogue.</title>
        <authorList>
            <person name="Kono N."/>
            <person name="Nakamura H."/>
            <person name="Ohtoshi R."/>
            <person name="Moran D.A.P."/>
            <person name="Shinohara A."/>
            <person name="Yoshida Y."/>
            <person name="Fujiwara M."/>
            <person name="Mori M."/>
            <person name="Tomita M."/>
            <person name="Arakawa K."/>
        </authorList>
    </citation>
    <scope>NUCLEOTIDE SEQUENCE [LARGE SCALE GENOMIC DNA]</scope>
</reference>
<gene>
    <name evidence="1" type="ORF">AVEN_182247_1</name>
</gene>
<dbReference type="Proteomes" id="UP000499080">
    <property type="component" value="Unassembled WGS sequence"/>
</dbReference>
<name>A0A4Y2UE21_ARAVE</name>
<evidence type="ECO:0000313" key="2">
    <source>
        <dbReference type="Proteomes" id="UP000499080"/>
    </source>
</evidence>
<dbReference type="EMBL" id="BGPR01035171">
    <property type="protein sequence ID" value="GBO09866.1"/>
    <property type="molecule type" value="Genomic_DNA"/>
</dbReference>
<evidence type="ECO:0000313" key="1">
    <source>
        <dbReference type="EMBL" id="GBO09866.1"/>
    </source>
</evidence>
<accession>A0A4Y2UE21</accession>
<organism evidence="1 2">
    <name type="scientific">Araneus ventricosus</name>
    <name type="common">Orbweaver spider</name>
    <name type="synonym">Epeira ventricosa</name>
    <dbReference type="NCBI Taxonomy" id="182803"/>
    <lineage>
        <taxon>Eukaryota</taxon>
        <taxon>Metazoa</taxon>
        <taxon>Ecdysozoa</taxon>
        <taxon>Arthropoda</taxon>
        <taxon>Chelicerata</taxon>
        <taxon>Arachnida</taxon>
        <taxon>Araneae</taxon>
        <taxon>Araneomorphae</taxon>
        <taxon>Entelegynae</taxon>
        <taxon>Araneoidea</taxon>
        <taxon>Araneidae</taxon>
        <taxon>Araneus</taxon>
    </lineage>
</organism>
<protein>
    <submittedName>
        <fullName evidence="1">Uncharacterized protein</fullName>
    </submittedName>
</protein>
<dbReference type="AlphaFoldDB" id="A0A4Y2UE21"/>
<sequence length="108" mass="11612">MIISPPVVIGGLAKVIGARDMLILVRPLTIFDCLALTYSGLTMFDCAALTYSGLTIFDRAALTYSGLTMFDCAALTYSGLTIFDCAASQSHGETTACKCQTIKYRRIP</sequence>
<keyword evidence="2" id="KW-1185">Reference proteome</keyword>
<comment type="caution">
    <text evidence="1">The sequence shown here is derived from an EMBL/GenBank/DDBJ whole genome shotgun (WGS) entry which is preliminary data.</text>
</comment>
<proteinExistence type="predicted"/>